<feature type="region of interest" description="Disordered" evidence="1">
    <location>
        <begin position="387"/>
        <end position="515"/>
    </location>
</feature>
<feature type="domain" description="Retrovirus-related Pol polyprotein from transposon TNT 1-94-like beta-barrel" evidence="2">
    <location>
        <begin position="177"/>
        <end position="240"/>
    </location>
</feature>
<sequence length="515" mass="56773">MMMIPLPDIDKAFSLVIQQERELNSATPLDSSEATVTAFHVNTQNKGSATNKWKGSSSSNKGGNRVCTHCGRTNHIVDTCFVKHGYPPGYRNRTKPASNTQGSSQSHANTISHTAAQSEGNSTPVFGFTQEEFQSLRDMLQQSQQAQPTTTANAITTSPFASTSQALPNTDKHPNLWILDTGATCHISFHLANFTSYQSIVPIFASLPNGSHLTTSVSGTIAISPSLTLYNILYIPNFHNHSKQMIGTTKLHRGLYVMDSNAFHNSCNYVVSNSFEMWHLRLGHLSNSAKSETKQSVINFVALLENQFNTSLKCFRSDNGSEFSTLNSFFLSKAHRTKFDARARKSIFLGHKDGTKGYILYDLQSHDLFVSRYVIFFENYFPFKSNISQPKPPEPDPPAMTYDIDHTAPPAVDSIPVTSASSVLVPNDNSTPNDSYTPLLDLSNPHPSATSVVPNPSYPHIIDHEPQTSLSPQPFSPSSNDASPEPVPPTRKSTRTKNPPQYLKDFHYNILTTSG</sequence>
<name>A0A9D4W1F3_PEA</name>
<comment type="caution">
    <text evidence="4">The sequence shown here is derived from an EMBL/GenBank/DDBJ whole genome shotgun (WGS) entry which is preliminary data.</text>
</comment>
<dbReference type="Pfam" id="PF25597">
    <property type="entry name" value="SH3_retrovirus"/>
    <property type="match status" value="1"/>
</dbReference>
<feature type="compositionally biased region" description="Polar residues" evidence="1">
    <location>
        <begin position="95"/>
        <end position="123"/>
    </location>
</feature>
<feature type="domain" description="Retroviral polymerase SH3-like" evidence="3">
    <location>
        <begin position="332"/>
        <end position="386"/>
    </location>
</feature>
<dbReference type="AlphaFoldDB" id="A0A9D4W1F3"/>
<keyword evidence="5" id="KW-1185">Reference proteome</keyword>
<accession>A0A9D4W1F3</accession>
<evidence type="ECO:0008006" key="6">
    <source>
        <dbReference type="Google" id="ProtNLM"/>
    </source>
</evidence>
<dbReference type="EMBL" id="JAMSHJ010000006">
    <property type="protein sequence ID" value="KAI5393581.1"/>
    <property type="molecule type" value="Genomic_DNA"/>
</dbReference>
<evidence type="ECO:0000313" key="5">
    <source>
        <dbReference type="Proteomes" id="UP001058974"/>
    </source>
</evidence>
<evidence type="ECO:0000313" key="4">
    <source>
        <dbReference type="EMBL" id="KAI5393581.1"/>
    </source>
</evidence>
<reference evidence="4 5" key="1">
    <citation type="journal article" date="2022" name="Nat. Genet.">
        <title>Improved pea reference genome and pan-genome highlight genomic features and evolutionary characteristics.</title>
        <authorList>
            <person name="Yang T."/>
            <person name="Liu R."/>
            <person name="Luo Y."/>
            <person name="Hu S."/>
            <person name="Wang D."/>
            <person name="Wang C."/>
            <person name="Pandey M.K."/>
            <person name="Ge S."/>
            <person name="Xu Q."/>
            <person name="Li N."/>
            <person name="Li G."/>
            <person name="Huang Y."/>
            <person name="Saxena R.K."/>
            <person name="Ji Y."/>
            <person name="Li M."/>
            <person name="Yan X."/>
            <person name="He Y."/>
            <person name="Liu Y."/>
            <person name="Wang X."/>
            <person name="Xiang C."/>
            <person name="Varshney R.K."/>
            <person name="Ding H."/>
            <person name="Gao S."/>
            <person name="Zong X."/>
        </authorList>
    </citation>
    <scope>NUCLEOTIDE SEQUENCE [LARGE SCALE GENOMIC DNA]</scope>
    <source>
        <strain evidence="4 5">cv. Zhongwan 6</strain>
    </source>
</reference>
<proteinExistence type="predicted"/>
<dbReference type="Proteomes" id="UP001058974">
    <property type="component" value="Chromosome 6"/>
</dbReference>
<dbReference type="PANTHER" id="PTHR34222">
    <property type="entry name" value="GAG_PRE-INTEGRS DOMAIN-CONTAINING PROTEIN"/>
    <property type="match status" value="1"/>
</dbReference>
<evidence type="ECO:0000259" key="3">
    <source>
        <dbReference type="Pfam" id="PF25597"/>
    </source>
</evidence>
<dbReference type="PANTHER" id="PTHR34222:SF99">
    <property type="entry name" value="PROTEIN, PUTATIVE-RELATED"/>
    <property type="match status" value="1"/>
</dbReference>
<evidence type="ECO:0000256" key="1">
    <source>
        <dbReference type="SAM" id="MobiDB-lite"/>
    </source>
</evidence>
<feature type="region of interest" description="Disordered" evidence="1">
    <location>
        <begin position="91"/>
        <end position="123"/>
    </location>
</feature>
<evidence type="ECO:0000259" key="2">
    <source>
        <dbReference type="Pfam" id="PF22936"/>
    </source>
</evidence>
<dbReference type="InterPro" id="IPR057670">
    <property type="entry name" value="SH3_retrovirus"/>
</dbReference>
<organism evidence="4 5">
    <name type="scientific">Pisum sativum</name>
    <name type="common">Garden pea</name>
    <name type="synonym">Lathyrus oleraceus</name>
    <dbReference type="NCBI Taxonomy" id="3888"/>
    <lineage>
        <taxon>Eukaryota</taxon>
        <taxon>Viridiplantae</taxon>
        <taxon>Streptophyta</taxon>
        <taxon>Embryophyta</taxon>
        <taxon>Tracheophyta</taxon>
        <taxon>Spermatophyta</taxon>
        <taxon>Magnoliopsida</taxon>
        <taxon>eudicotyledons</taxon>
        <taxon>Gunneridae</taxon>
        <taxon>Pentapetalae</taxon>
        <taxon>rosids</taxon>
        <taxon>fabids</taxon>
        <taxon>Fabales</taxon>
        <taxon>Fabaceae</taxon>
        <taxon>Papilionoideae</taxon>
        <taxon>50 kb inversion clade</taxon>
        <taxon>NPAAA clade</taxon>
        <taxon>Hologalegina</taxon>
        <taxon>IRL clade</taxon>
        <taxon>Fabeae</taxon>
        <taxon>Lathyrus</taxon>
    </lineage>
</organism>
<feature type="compositionally biased region" description="Polar residues" evidence="1">
    <location>
        <begin position="445"/>
        <end position="454"/>
    </location>
</feature>
<dbReference type="Gramene" id="Psat06G0063400-T1">
    <property type="protein sequence ID" value="KAI5393581.1"/>
    <property type="gene ID" value="KIW84_060634"/>
</dbReference>
<protein>
    <recommendedName>
        <fullName evidence="6">GAG-pre-integrase domain-containing protein</fullName>
    </recommendedName>
</protein>
<gene>
    <name evidence="4" type="ORF">KIW84_060634</name>
</gene>
<feature type="compositionally biased region" description="Polar residues" evidence="1">
    <location>
        <begin position="416"/>
        <end position="436"/>
    </location>
</feature>
<dbReference type="Pfam" id="PF22936">
    <property type="entry name" value="Pol_BBD"/>
    <property type="match status" value="1"/>
</dbReference>
<dbReference type="InterPro" id="IPR054722">
    <property type="entry name" value="PolX-like_BBD"/>
</dbReference>
<feature type="compositionally biased region" description="Polar residues" evidence="1">
    <location>
        <begin position="467"/>
        <end position="482"/>
    </location>
</feature>